<dbReference type="InterPro" id="IPR036250">
    <property type="entry name" value="AcylCo_DH-like_C"/>
</dbReference>
<sequence length="397" mass="42243">MIEESATADPVGVPVHQDLVSRAGELKPLLQAHATTGEINRRLDDRVISALTEAGMFRIHKPMRFGGYEATQRTLLAVTEILGQADASAAWVVTVNATAAWVVARGSQKLQSEIFGVNPDARLAGGSEPVPARMGQNGIYVSGRWGFASGCTHADWFSVTAATTDESGQTTGTYCLMPASEFTVEDTWHVVGMRGTASNTLVTRDLFVPKHRMIPLDALTENSPSADTALYRLPLGPIGASGLVGPLLGVGQAALDLVCSNAAGKPLHNTVFPRQSDSTGVQIQIAEAKMQLYSARLHAYDVADQLDTAAAQGRSVGYSARARMRAQCAHAVQLVLKALNTLLNVHGAASFAEANPMQRFWRDANTAARHAALNAVVGYEVYGKALLGIEERVAPMV</sequence>
<evidence type="ECO:0000313" key="8">
    <source>
        <dbReference type="Proteomes" id="UP000193387"/>
    </source>
</evidence>
<evidence type="ECO:0000313" key="7">
    <source>
        <dbReference type="EMBL" id="ORW72675.1"/>
    </source>
</evidence>
<dbReference type="InterPro" id="IPR013107">
    <property type="entry name" value="Acyl-CoA_DH_C"/>
</dbReference>
<evidence type="ECO:0000256" key="3">
    <source>
        <dbReference type="ARBA" id="ARBA00023002"/>
    </source>
</evidence>
<feature type="domain" description="Acyl-CoA dehydrogenase C-terminal" evidence="6">
    <location>
        <begin position="243"/>
        <end position="374"/>
    </location>
</feature>
<dbReference type="Pfam" id="PF02771">
    <property type="entry name" value="Acyl-CoA_dh_N"/>
    <property type="match status" value="1"/>
</dbReference>
<evidence type="ECO:0000256" key="2">
    <source>
        <dbReference type="ARBA" id="ARBA00022827"/>
    </source>
</evidence>
<dbReference type="InterPro" id="IPR037069">
    <property type="entry name" value="AcylCoA_DH/ox_N_sf"/>
</dbReference>
<dbReference type="Proteomes" id="UP000193387">
    <property type="component" value="Unassembled WGS sequence"/>
</dbReference>
<dbReference type="GO" id="GO:0016712">
    <property type="term" value="F:oxidoreductase activity, acting on paired donors, with incorporation or reduction of molecular oxygen, reduced flavin or flavoprotein as one donor, and incorporation of one atom of oxygen"/>
    <property type="evidence" value="ECO:0007669"/>
    <property type="project" value="TreeGrafter"/>
</dbReference>
<evidence type="ECO:0000259" key="5">
    <source>
        <dbReference type="Pfam" id="PF02771"/>
    </source>
</evidence>
<dbReference type="PANTHER" id="PTHR48083:SF19">
    <property type="entry name" value="FLAVIN-DEPENDENT MONOOXYGENASE, OXYGENASE SUBUNIT HSAA"/>
    <property type="match status" value="1"/>
</dbReference>
<evidence type="ECO:0000256" key="4">
    <source>
        <dbReference type="ARBA" id="ARBA00049661"/>
    </source>
</evidence>
<organism evidence="7 8">
    <name type="scientific">Mycobacterium saskatchewanense</name>
    <dbReference type="NCBI Taxonomy" id="220927"/>
    <lineage>
        <taxon>Bacteria</taxon>
        <taxon>Bacillati</taxon>
        <taxon>Actinomycetota</taxon>
        <taxon>Actinomycetes</taxon>
        <taxon>Mycobacteriales</taxon>
        <taxon>Mycobacteriaceae</taxon>
        <taxon>Mycobacterium</taxon>
        <taxon>Mycobacterium simiae complex</taxon>
    </lineage>
</organism>
<dbReference type="Gene3D" id="2.40.110.10">
    <property type="entry name" value="Butyryl-CoA Dehydrogenase, subunit A, domain 2"/>
    <property type="match status" value="1"/>
</dbReference>
<dbReference type="GO" id="GO:0003995">
    <property type="term" value="F:acyl-CoA dehydrogenase activity"/>
    <property type="evidence" value="ECO:0007669"/>
    <property type="project" value="TreeGrafter"/>
</dbReference>
<dbReference type="InterPro" id="IPR050741">
    <property type="entry name" value="Acyl-CoA_dehydrogenase"/>
</dbReference>
<evidence type="ECO:0008006" key="9">
    <source>
        <dbReference type="Google" id="ProtNLM"/>
    </source>
</evidence>
<proteinExistence type="inferred from homology"/>
<evidence type="ECO:0000259" key="6">
    <source>
        <dbReference type="Pfam" id="PF08028"/>
    </source>
</evidence>
<dbReference type="InterPro" id="IPR009100">
    <property type="entry name" value="AcylCoA_DH/oxidase_NM_dom_sf"/>
</dbReference>
<dbReference type="EMBL" id="LQPR01000022">
    <property type="protein sequence ID" value="ORW72675.1"/>
    <property type="molecule type" value="Genomic_DNA"/>
</dbReference>
<dbReference type="SUPFAM" id="SSF56645">
    <property type="entry name" value="Acyl-CoA dehydrogenase NM domain-like"/>
    <property type="match status" value="1"/>
</dbReference>
<comment type="caution">
    <text evidence="7">The sequence shown here is derived from an EMBL/GenBank/DDBJ whole genome shotgun (WGS) entry which is preliminary data.</text>
</comment>
<name>A0AAJ3TVS5_9MYCO</name>
<reference evidence="7 8" key="1">
    <citation type="submission" date="2016-01" db="EMBL/GenBank/DDBJ databases">
        <title>The new phylogeny of the genus Mycobacterium.</title>
        <authorList>
            <person name="Tarcisio F."/>
            <person name="Conor M."/>
            <person name="Antonella G."/>
            <person name="Elisabetta G."/>
            <person name="Giulia F.S."/>
            <person name="Sara T."/>
            <person name="Anna F."/>
            <person name="Clotilde B."/>
            <person name="Roberto B."/>
            <person name="Veronica D.S."/>
            <person name="Fabio R."/>
            <person name="Monica P."/>
            <person name="Olivier J."/>
            <person name="Enrico T."/>
            <person name="Nicola S."/>
        </authorList>
    </citation>
    <scope>NUCLEOTIDE SEQUENCE [LARGE SCALE GENOMIC DNA]</scope>
    <source>
        <strain evidence="7 8">DSM 44616</strain>
    </source>
</reference>
<dbReference type="SUPFAM" id="SSF47203">
    <property type="entry name" value="Acyl-CoA dehydrogenase C-terminal domain-like"/>
    <property type="match status" value="1"/>
</dbReference>
<dbReference type="PANTHER" id="PTHR48083">
    <property type="entry name" value="MEDIUM-CHAIN SPECIFIC ACYL-COA DEHYDROGENASE, MITOCHONDRIAL-RELATED"/>
    <property type="match status" value="1"/>
</dbReference>
<keyword evidence="3" id="KW-0560">Oxidoreductase</keyword>
<dbReference type="AlphaFoldDB" id="A0AAJ3TVS5"/>
<dbReference type="InterPro" id="IPR046373">
    <property type="entry name" value="Acyl-CoA_Oxase/DH_mid-dom_sf"/>
</dbReference>
<dbReference type="PIRSF" id="PIRSF016578">
    <property type="entry name" value="HsaA"/>
    <property type="match status" value="1"/>
</dbReference>
<keyword evidence="8" id="KW-1185">Reference proteome</keyword>
<dbReference type="InterPro" id="IPR013786">
    <property type="entry name" value="AcylCoA_DH/ox_N"/>
</dbReference>
<dbReference type="Gene3D" id="1.20.140.10">
    <property type="entry name" value="Butyryl-CoA Dehydrogenase, subunit A, domain 3"/>
    <property type="match status" value="1"/>
</dbReference>
<dbReference type="Pfam" id="PF08028">
    <property type="entry name" value="Acyl-CoA_dh_2"/>
    <property type="match status" value="1"/>
</dbReference>
<dbReference type="GO" id="GO:0050660">
    <property type="term" value="F:flavin adenine dinucleotide binding"/>
    <property type="evidence" value="ECO:0007669"/>
    <property type="project" value="InterPro"/>
</dbReference>
<dbReference type="RefSeq" id="WP_085255086.1">
    <property type="nucleotide sequence ID" value="NZ_AP022573.1"/>
</dbReference>
<evidence type="ECO:0000256" key="1">
    <source>
        <dbReference type="ARBA" id="ARBA00022630"/>
    </source>
</evidence>
<feature type="domain" description="Acyl-CoA dehydrogenase/oxidase N-terminal" evidence="5">
    <location>
        <begin position="25"/>
        <end position="111"/>
    </location>
</feature>
<keyword evidence="1" id="KW-0285">Flavoprotein</keyword>
<comment type="similarity">
    <text evidence="4">Belongs to the HpaH/HsaA monooxygenase family.</text>
</comment>
<accession>A0AAJ3TVS5</accession>
<protein>
    <recommendedName>
        <fullName evidence="9">Oxidoreductase</fullName>
    </recommendedName>
</protein>
<keyword evidence="2" id="KW-0274">FAD</keyword>
<gene>
    <name evidence="7" type="ORF">AWC23_09505</name>
</gene>
<dbReference type="GO" id="GO:0033539">
    <property type="term" value="P:fatty acid beta-oxidation using acyl-CoA dehydrogenase"/>
    <property type="evidence" value="ECO:0007669"/>
    <property type="project" value="TreeGrafter"/>
</dbReference>
<dbReference type="GO" id="GO:0005737">
    <property type="term" value="C:cytoplasm"/>
    <property type="evidence" value="ECO:0007669"/>
    <property type="project" value="TreeGrafter"/>
</dbReference>
<dbReference type="Gene3D" id="1.10.540.10">
    <property type="entry name" value="Acyl-CoA dehydrogenase/oxidase, N-terminal domain"/>
    <property type="match status" value="1"/>
</dbReference>